<feature type="transmembrane region" description="Helical" evidence="1">
    <location>
        <begin position="354"/>
        <end position="373"/>
    </location>
</feature>
<feature type="transmembrane region" description="Helical" evidence="1">
    <location>
        <begin position="205"/>
        <end position="230"/>
    </location>
</feature>
<dbReference type="AlphaFoldDB" id="A0A329LYH4"/>
<keyword evidence="3" id="KW-1185">Reference proteome</keyword>
<gene>
    <name evidence="2" type="ORF">DQG23_34840</name>
</gene>
<feature type="transmembrane region" description="Helical" evidence="1">
    <location>
        <begin position="35"/>
        <end position="55"/>
    </location>
</feature>
<dbReference type="InterPro" id="IPR036259">
    <property type="entry name" value="MFS_trans_sf"/>
</dbReference>
<name>A0A329LYH4_9BACL</name>
<protein>
    <submittedName>
        <fullName evidence="2">MFS transporter</fullName>
    </submittedName>
</protein>
<evidence type="ECO:0000313" key="2">
    <source>
        <dbReference type="EMBL" id="RAV12508.1"/>
    </source>
</evidence>
<feature type="transmembrane region" description="Helical" evidence="1">
    <location>
        <begin position="62"/>
        <end position="81"/>
    </location>
</feature>
<dbReference type="SUPFAM" id="SSF103473">
    <property type="entry name" value="MFS general substrate transporter"/>
    <property type="match status" value="1"/>
</dbReference>
<evidence type="ECO:0000256" key="1">
    <source>
        <dbReference type="SAM" id="Phobius"/>
    </source>
</evidence>
<keyword evidence="1" id="KW-1133">Transmembrane helix</keyword>
<proteinExistence type="predicted"/>
<feature type="transmembrane region" description="Helical" evidence="1">
    <location>
        <begin position="266"/>
        <end position="283"/>
    </location>
</feature>
<keyword evidence="1" id="KW-0812">Transmembrane</keyword>
<feature type="transmembrane region" description="Helical" evidence="1">
    <location>
        <begin position="7"/>
        <end position="23"/>
    </location>
</feature>
<reference evidence="2 3" key="1">
    <citation type="journal article" date="2009" name="Int. J. Syst. Evol. Microbiol.">
        <title>Paenibacillus contaminans sp. nov., isolated from a contaminated laboratory plate.</title>
        <authorList>
            <person name="Chou J.H."/>
            <person name="Lee J.H."/>
            <person name="Lin M.C."/>
            <person name="Chang P.S."/>
            <person name="Arun A.B."/>
            <person name="Young C.C."/>
            <person name="Chen W.M."/>
        </authorList>
    </citation>
    <scope>NUCLEOTIDE SEQUENCE [LARGE SCALE GENOMIC DNA]</scope>
    <source>
        <strain evidence="2 3">CKOBP-6</strain>
    </source>
</reference>
<feature type="transmembrane region" description="Helical" evidence="1">
    <location>
        <begin position="289"/>
        <end position="307"/>
    </location>
</feature>
<feature type="transmembrane region" description="Helical" evidence="1">
    <location>
        <begin position="149"/>
        <end position="172"/>
    </location>
</feature>
<feature type="transmembrane region" description="Helical" evidence="1">
    <location>
        <begin position="122"/>
        <end position="143"/>
    </location>
</feature>
<sequence length="394" mass="43871">MLIMNFVSAIIFIYIGIFVNLYIWEANKSIFEVSWYNLILFTGWGVSYTLGANLLWRYSVRLLLALSAGCGTLAFLLLTYLTLDNRLIWIALIGVPVGFMWGFFASAQNLSIAFFGKGNDVAVYFATASIISQGLSMLVPVVSAQVIGWFGYGGSFTMMFAFLTVMLVFSYFMPRISVPAASIAEGSFWAQMSVKRVFADPSSKWLAMAILAAGVFLQFQNLFALLFTFSVTQSKLLIALLNALYTISALLGLLMYKRIKWSENSYLWLGVALLSAGFLMVMFPLKPVLIVSNLLTTLGMFFFGTVWNAQQFRCIRHYSQGRQATFLVWRECFICLTRCIMLITILSLEELKGGLFYALIAISLASLLSIPLFQTKASKEASRVQQPGGIGPSL</sequence>
<feature type="transmembrane region" description="Helical" evidence="1">
    <location>
        <begin position="236"/>
        <end position="254"/>
    </location>
</feature>
<feature type="transmembrane region" description="Helical" evidence="1">
    <location>
        <begin position="87"/>
        <end position="110"/>
    </location>
</feature>
<dbReference type="Proteomes" id="UP000250369">
    <property type="component" value="Unassembled WGS sequence"/>
</dbReference>
<evidence type="ECO:0000313" key="3">
    <source>
        <dbReference type="Proteomes" id="UP000250369"/>
    </source>
</evidence>
<dbReference type="EMBL" id="QMFB01000033">
    <property type="protein sequence ID" value="RAV12508.1"/>
    <property type="molecule type" value="Genomic_DNA"/>
</dbReference>
<comment type="caution">
    <text evidence="2">The sequence shown here is derived from an EMBL/GenBank/DDBJ whole genome shotgun (WGS) entry which is preliminary data.</text>
</comment>
<dbReference type="Gene3D" id="1.20.1250.20">
    <property type="entry name" value="MFS general substrate transporter like domains"/>
    <property type="match status" value="1"/>
</dbReference>
<keyword evidence="1" id="KW-0472">Membrane</keyword>
<feature type="transmembrane region" description="Helical" evidence="1">
    <location>
        <begin position="327"/>
        <end position="348"/>
    </location>
</feature>
<accession>A0A329LYH4</accession>
<organism evidence="2 3">
    <name type="scientific">Paenibacillus contaminans</name>
    <dbReference type="NCBI Taxonomy" id="450362"/>
    <lineage>
        <taxon>Bacteria</taxon>
        <taxon>Bacillati</taxon>
        <taxon>Bacillota</taxon>
        <taxon>Bacilli</taxon>
        <taxon>Bacillales</taxon>
        <taxon>Paenibacillaceae</taxon>
        <taxon>Paenibacillus</taxon>
    </lineage>
</organism>